<evidence type="ECO:0000313" key="2">
    <source>
        <dbReference type="Proteomes" id="UP000712713"/>
    </source>
</evidence>
<protein>
    <submittedName>
        <fullName evidence="1">Uncharacterized protein</fullName>
    </submittedName>
</protein>
<comment type="caution">
    <text evidence="1">The sequence shown here is derived from an EMBL/GenBank/DDBJ whole genome shotgun (WGS) entry which is preliminary data.</text>
</comment>
<sequence length="217" mass="23946">MTRIWWTRNRLWLVALLPALALALVSSAFRLTTLYLPWQWSKPTEAHGPSGTLHQRFLGFDDKYYERTVDVTVTSAKPVDSFDGAAAVPGGTLWQVDFEFTARPDQLLTGSCHVDLLDADGVRYNSLPGKQAADPDSFYLAPIVPPQCVPEEAPGPEVAPITGELVPSPVERPRTWQWSTSVAMPDGVTPERVRIGWLQPVYLELLLASPAGSEPPR</sequence>
<evidence type="ECO:0000313" key="1">
    <source>
        <dbReference type="EMBL" id="HJE52659.1"/>
    </source>
</evidence>
<accession>A0A921ERV1</accession>
<proteinExistence type="predicted"/>
<dbReference type="Proteomes" id="UP000712713">
    <property type="component" value="Unassembled WGS sequence"/>
</dbReference>
<dbReference type="EMBL" id="DYZF01000296">
    <property type="protein sequence ID" value="HJE52659.1"/>
    <property type="molecule type" value="Genomic_DNA"/>
</dbReference>
<gene>
    <name evidence="1" type="ORF">K8V15_11925</name>
</gene>
<name>A0A921ERV1_9ACTN</name>
<organism evidence="1 2">
    <name type="scientific">Tessaracoccus flavescens</name>
    <dbReference type="NCBI Taxonomy" id="399497"/>
    <lineage>
        <taxon>Bacteria</taxon>
        <taxon>Bacillati</taxon>
        <taxon>Actinomycetota</taxon>
        <taxon>Actinomycetes</taxon>
        <taxon>Propionibacteriales</taxon>
        <taxon>Propionibacteriaceae</taxon>
        <taxon>Tessaracoccus</taxon>
    </lineage>
</organism>
<reference evidence="1" key="2">
    <citation type="submission" date="2021-09" db="EMBL/GenBank/DDBJ databases">
        <authorList>
            <person name="Gilroy R."/>
        </authorList>
    </citation>
    <scope>NUCLEOTIDE SEQUENCE</scope>
    <source>
        <strain evidence="1">ChiGjej3B3-7470</strain>
    </source>
</reference>
<reference evidence="1" key="1">
    <citation type="journal article" date="2021" name="PeerJ">
        <title>Extensive microbial diversity within the chicken gut microbiome revealed by metagenomics and culture.</title>
        <authorList>
            <person name="Gilroy R."/>
            <person name="Ravi A."/>
            <person name="Getino M."/>
            <person name="Pursley I."/>
            <person name="Horton D.L."/>
            <person name="Alikhan N.F."/>
            <person name="Baker D."/>
            <person name="Gharbi K."/>
            <person name="Hall N."/>
            <person name="Watson M."/>
            <person name="Adriaenssens E.M."/>
            <person name="Foster-Nyarko E."/>
            <person name="Jarju S."/>
            <person name="Secka A."/>
            <person name="Antonio M."/>
            <person name="Oren A."/>
            <person name="Chaudhuri R.R."/>
            <person name="La Ragione R."/>
            <person name="Hildebrand F."/>
            <person name="Pallen M.J."/>
        </authorList>
    </citation>
    <scope>NUCLEOTIDE SEQUENCE</scope>
    <source>
        <strain evidence="1">ChiGjej3B3-7470</strain>
    </source>
</reference>
<dbReference type="AlphaFoldDB" id="A0A921ERV1"/>